<evidence type="ECO:0000313" key="5">
    <source>
        <dbReference type="EMBL" id="SFS17808.1"/>
    </source>
</evidence>
<keyword evidence="6" id="KW-1185">Reference proteome</keyword>
<dbReference type="GO" id="GO:0020037">
    <property type="term" value="F:heme binding"/>
    <property type="evidence" value="ECO:0007669"/>
    <property type="project" value="InterPro"/>
</dbReference>
<feature type="region of interest" description="Disordered" evidence="4">
    <location>
        <begin position="1"/>
        <end position="20"/>
    </location>
</feature>
<comment type="caution">
    <text evidence="5">The sequence shown here is derived from an EMBL/GenBank/DDBJ whole genome shotgun (WGS) entry which is preliminary data.</text>
</comment>
<dbReference type="PANTHER" id="PTHR11475:SF4">
    <property type="entry name" value="CHORION PEROXIDASE"/>
    <property type="match status" value="1"/>
</dbReference>
<sequence length="1939" mass="205486">MQTLVPPSSSPSRPQRRGSRLRRDALALVAAFAMVIPVSITLAPTPAVAVTDEDPSFVLNQNDLEFILRQIQISEAHAADQQNPSNYTLLCGNPQDATGTCVPDVMRPAGVRTVDGSYNNLFVGRSAWGSGLQEFPRMLDPVWREGEPAPSQEAPPNFGGTPPGSAPGPHAICQAPGTPGAGMDPWGDTCYAQTEGFVYDSEPRVVSNLIVDQTTSNPAIVNQIDAGTAELIPGTDMARTPNTAPDEGLSAPFNTFLGFFGQFFDHGLDQISKGGHGTLVVPLEADDPLYDPESNTNFLVLTRADRIEDAEGNATTEFQNRTSPFVDQNQTYSSHPAHQVFLREFNADATETGHLLEGAAGGMATWADVKRQANEIFGIALDDGDLLAVPQLLVDPYGNFIPGPVRGLPQLIVADGTTVDDVTFVEGNLESPVSTANALSTGHAFLDDIAHGATPLFDADGNLVPLQFDENGDIIDPEIPLFDASGAPVSDTLLTGYDNVALNDHFIAGDGRVNENIGLTAVHAVFHAEHNRMVGQIERLLSGDPSTALLRNDQTMADPTLLAEFAAAFRGEEHSYPSAKAEETLPGPQADDWSYEQRLFQAAKFATEMQYQHIVFEEFARTIAPTIDAVVFNENSYNAGMDPSITMEFAQVVYRFGHSMMTEEIGREDVPGATGLQDVPLLDGFLNPAAFDLGGTLTPGQAAGSIINGTTNRIGSQIDEHVTDTLRNNLLGLPLDLATINLLRGRDVGIPPLQAARETFFAETGDAALEPYSDWVDFGLNLRNGNNFGRGGSNASLVNFVAAYGTHPTVTAATTLDERREAAQILVNGAPAGLEFITRFPGTDRYHTAALFSQRHYLPNQGVVYLANATRFPDALSAGALGAPVLLVNNDRTGGIPKETHAELLRLNAQRIVVLGDQASVSDETIISLNALSATDAPVSRLAGPNRYFTSAAIAENFAEPVERVFVASGQVFPDALAGAAVAAQSGSPVLIVQQNAIPDVIAEQLDRLNPAEIVVLGGTPSVSASVQTQLAQYTTGTVVRVAGGNRYETAIEISKRYFPDGADRLYVTIGTRFPDALAAAPGAGINGSPILLLPPTGLTPALRAEIERLSPTEIHVLGNTFAVNTETETQLMEFAPAPLEAPADRLDFINGTGAWADVDGTTVTGLEDVEFWVGGLAERIDAFGGMLGSTFNFVFEQQLEALQFGDRFYYLFRNQGEQLFAALEANSFSDLIQRNTDASHLPANIFALQDPIIDLEALPSPVPAGLLGNAIDGWRWTGDEHVELHGTAGADRMTGDEGDDALWGYDGDDRIEGGSGNDSILGGHGDDIITDSFGDDTIHGDQGNDAIHIGPGAADLGLGGLGDDFIVNGGGDASQFFLGMGDDVVLGTSGRMTVFGGEQHDWVEGGSHADLLQGDNADQFQNDTLGGNDVVIGGLGNDDIEGEGGDDILIGSAVGTDRHLGNIGFDWLTYYGQTADVTSDWQFSRVFEPNNPLPSRFDLLEALSGGAGSDTLRGPLVEADDVAASEIPLHRATQESLDLIDGLEALLRPTGAAYDYAAPLMRDTPPIDADGVSMIIIGGPGNDSIEGRGGNDYLDGDAMLRVQLEDTTTGERFDSAQGLQARVFAGTLNPGDIDIVREIVMDPDAATSSDTSVYNNPMSSYTVTPLPDGYWQIQHTLVDEAEESDGTDVIRGFERLQFSDGCAVLNDAGDTWEACEPVGTVTLSTDAPVEDVPITASLMELDGVTPLDVSEFTSIEFTWWAGEGDTPDTVSEWEELVTISATVTDGAATSTYAPPDAAVDQFLRVTASYIDTAGLRQTTGSAVTTGVVLNGNDVPTGLSIGYTGAPAAAPQVGQLLLAAPVADGDGVEDVVFTHLWERTLTPDDAASWAEIGGTTNAYTTVEADAGYYIRVTVSYTDNLGGVESPTYQIAQPVGGLTP</sequence>
<dbReference type="Gene3D" id="2.60.40.2700">
    <property type="match status" value="1"/>
</dbReference>
<keyword evidence="2" id="KW-0964">Secreted</keyword>
<reference evidence="5 6" key="1">
    <citation type="submission" date="2016-10" db="EMBL/GenBank/DDBJ databases">
        <authorList>
            <person name="Varghese N."/>
            <person name="Submissions S."/>
        </authorList>
    </citation>
    <scope>NUCLEOTIDE SEQUENCE [LARGE SCALE GENOMIC DNA]</scope>
    <source>
        <strain evidence="5 6">IAM 15147</strain>
    </source>
</reference>
<evidence type="ECO:0000256" key="3">
    <source>
        <dbReference type="ARBA" id="ARBA00023180"/>
    </source>
</evidence>
<dbReference type="InterPro" id="IPR018511">
    <property type="entry name" value="Hemolysin-typ_Ca-bd_CS"/>
</dbReference>
<accession>A0AA94HP22</accession>
<dbReference type="InterPro" id="IPR011049">
    <property type="entry name" value="Serralysin-like_metalloprot_C"/>
</dbReference>
<dbReference type="GO" id="GO:0005576">
    <property type="term" value="C:extracellular region"/>
    <property type="evidence" value="ECO:0007669"/>
    <property type="project" value="UniProtKB-SubCell"/>
</dbReference>
<name>A0AA94HP22_9MICO</name>
<dbReference type="PROSITE" id="PS50292">
    <property type="entry name" value="PEROXIDASE_3"/>
    <property type="match status" value="1"/>
</dbReference>
<dbReference type="EMBL" id="FOZN01000004">
    <property type="protein sequence ID" value="SFS17808.1"/>
    <property type="molecule type" value="Genomic_DNA"/>
</dbReference>
<dbReference type="GO" id="GO:0006979">
    <property type="term" value="P:response to oxidative stress"/>
    <property type="evidence" value="ECO:0007669"/>
    <property type="project" value="InterPro"/>
</dbReference>
<dbReference type="Gene3D" id="3.40.50.12090">
    <property type="match status" value="1"/>
</dbReference>
<dbReference type="SUPFAM" id="SSF48113">
    <property type="entry name" value="Heme-dependent peroxidases"/>
    <property type="match status" value="2"/>
</dbReference>
<dbReference type="InterPro" id="IPR037120">
    <property type="entry name" value="Haem_peroxidase_sf_animal"/>
</dbReference>
<dbReference type="Gene3D" id="2.150.10.10">
    <property type="entry name" value="Serralysin-like metalloprotease, C-terminal"/>
    <property type="match status" value="1"/>
</dbReference>
<organism evidence="5 6">
    <name type="scientific">Agrococcus baldri</name>
    <dbReference type="NCBI Taxonomy" id="153730"/>
    <lineage>
        <taxon>Bacteria</taxon>
        <taxon>Bacillati</taxon>
        <taxon>Actinomycetota</taxon>
        <taxon>Actinomycetes</taxon>
        <taxon>Micrococcales</taxon>
        <taxon>Microbacteriaceae</taxon>
        <taxon>Agrococcus</taxon>
    </lineage>
</organism>
<evidence type="ECO:0000313" key="6">
    <source>
        <dbReference type="Proteomes" id="UP000198506"/>
    </source>
</evidence>
<evidence type="ECO:0000256" key="1">
    <source>
        <dbReference type="ARBA" id="ARBA00004613"/>
    </source>
</evidence>
<dbReference type="Pfam" id="PF03098">
    <property type="entry name" value="An_peroxidase"/>
    <property type="match status" value="2"/>
</dbReference>
<keyword evidence="5" id="KW-0560">Oxidoreductase</keyword>
<feature type="compositionally biased region" description="Low complexity" evidence="4">
    <location>
        <begin position="1"/>
        <end position="13"/>
    </location>
</feature>
<dbReference type="InterPro" id="IPR019791">
    <property type="entry name" value="Haem_peroxidase_animal"/>
</dbReference>
<dbReference type="Pfam" id="PF00353">
    <property type="entry name" value="HemolysinCabind"/>
    <property type="match status" value="5"/>
</dbReference>
<evidence type="ECO:0000256" key="2">
    <source>
        <dbReference type="ARBA" id="ARBA00022525"/>
    </source>
</evidence>
<dbReference type="GO" id="GO:0005509">
    <property type="term" value="F:calcium ion binding"/>
    <property type="evidence" value="ECO:0007669"/>
    <property type="project" value="InterPro"/>
</dbReference>
<dbReference type="Pfam" id="PF04122">
    <property type="entry name" value="CW_binding_2"/>
    <property type="match status" value="3"/>
</dbReference>
<dbReference type="PRINTS" id="PR00313">
    <property type="entry name" value="CABNDNGRPT"/>
</dbReference>
<keyword evidence="3" id="KW-0325">Glycoprotein</keyword>
<dbReference type="GO" id="GO:0004601">
    <property type="term" value="F:peroxidase activity"/>
    <property type="evidence" value="ECO:0007669"/>
    <property type="project" value="UniProtKB-KW"/>
</dbReference>
<protein>
    <submittedName>
        <fullName evidence="5">Animal haem peroxidase</fullName>
    </submittedName>
</protein>
<gene>
    <name evidence="5" type="ORF">SAMN04487783_2419</name>
</gene>
<dbReference type="PROSITE" id="PS00330">
    <property type="entry name" value="HEMOLYSIN_CALCIUM"/>
    <property type="match status" value="2"/>
</dbReference>
<dbReference type="InterPro" id="IPR010255">
    <property type="entry name" value="Haem_peroxidase_sf"/>
</dbReference>
<comment type="subcellular location">
    <subcellularLocation>
        <location evidence="1">Secreted</location>
    </subcellularLocation>
</comment>
<dbReference type="Gene3D" id="1.10.640.10">
    <property type="entry name" value="Haem peroxidase domain superfamily, animal type"/>
    <property type="match status" value="2"/>
</dbReference>
<dbReference type="InterPro" id="IPR001343">
    <property type="entry name" value="Hemolysn_Ca-bd"/>
</dbReference>
<keyword evidence="5" id="KW-0575">Peroxidase</keyword>
<evidence type="ECO:0000256" key="4">
    <source>
        <dbReference type="SAM" id="MobiDB-lite"/>
    </source>
</evidence>
<dbReference type="Proteomes" id="UP000198506">
    <property type="component" value="Unassembled WGS sequence"/>
</dbReference>
<dbReference type="SUPFAM" id="SSF51120">
    <property type="entry name" value="beta-Roll"/>
    <property type="match status" value="3"/>
</dbReference>
<feature type="region of interest" description="Disordered" evidence="4">
    <location>
        <begin position="142"/>
        <end position="178"/>
    </location>
</feature>
<proteinExistence type="predicted"/>
<dbReference type="PANTHER" id="PTHR11475">
    <property type="entry name" value="OXIDASE/PEROXIDASE"/>
    <property type="match status" value="1"/>
</dbReference>
<dbReference type="InterPro" id="IPR007253">
    <property type="entry name" value="Cell_wall-bd_2"/>
</dbReference>